<evidence type="ECO:0000313" key="7">
    <source>
        <dbReference type="Proteomes" id="UP000780801"/>
    </source>
</evidence>
<accession>A0A9P6K8V7</accession>
<evidence type="ECO:0000256" key="3">
    <source>
        <dbReference type="ARBA" id="ARBA00022989"/>
    </source>
</evidence>
<dbReference type="InterPro" id="IPR036259">
    <property type="entry name" value="MFS_trans_sf"/>
</dbReference>
<evidence type="ECO:0000256" key="1">
    <source>
        <dbReference type="ARBA" id="ARBA00004141"/>
    </source>
</evidence>
<proteinExistence type="predicted"/>
<keyword evidence="2 5" id="KW-0812">Transmembrane</keyword>
<comment type="caution">
    <text evidence="6">The sequence shown here is derived from an EMBL/GenBank/DDBJ whole genome shotgun (WGS) entry which is preliminary data.</text>
</comment>
<dbReference type="EMBL" id="JAABOA010006356">
    <property type="protein sequence ID" value="KAF9563548.1"/>
    <property type="molecule type" value="Genomic_DNA"/>
</dbReference>
<dbReference type="InterPro" id="IPR049680">
    <property type="entry name" value="FLVCR1-2_SLC49-like"/>
</dbReference>
<feature type="transmembrane region" description="Helical" evidence="5">
    <location>
        <begin position="94"/>
        <end position="111"/>
    </location>
</feature>
<dbReference type="PANTHER" id="PTHR10924:SF6">
    <property type="entry name" value="SOLUTE CARRIER FAMILY 49 MEMBER A3"/>
    <property type="match status" value="1"/>
</dbReference>
<feature type="transmembrane region" description="Helical" evidence="5">
    <location>
        <begin position="131"/>
        <end position="153"/>
    </location>
</feature>
<feature type="non-terminal residue" evidence="6">
    <location>
        <position position="164"/>
    </location>
</feature>
<dbReference type="Gene3D" id="1.20.1250.20">
    <property type="entry name" value="MFS general substrate transporter like domains"/>
    <property type="match status" value="1"/>
</dbReference>
<keyword evidence="4 5" id="KW-0472">Membrane</keyword>
<evidence type="ECO:0000256" key="2">
    <source>
        <dbReference type="ARBA" id="ARBA00022692"/>
    </source>
</evidence>
<protein>
    <recommendedName>
        <fullName evidence="8">Major facilitator superfamily (MFS) profile domain-containing protein</fullName>
    </recommendedName>
</protein>
<dbReference type="Proteomes" id="UP000780801">
    <property type="component" value="Unassembled WGS sequence"/>
</dbReference>
<reference evidence="6" key="1">
    <citation type="journal article" date="2020" name="Fungal Divers.">
        <title>Resolving the Mortierellaceae phylogeny through synthesis of multi-gene phylogenetics and phylogenomics.</title>
        <authorList>
            <person name="Vandepol N."/>
            <person name="Liber J."/>
            <person name="Desiro A."/>
            <person name="Na H."/>
            <person name="Kennedy M."/>
            <person name="Barry K."/>
            <person name="Grigoriev I.V."/>
            <person name="Miller A.N."/>
            <person name="O'Donnell K."/>
            <person name="Stajich J.E."/>
            <person name="Bonito G."/>
        </authorList>
    </citation>
    <scope>NUCLEOTIDE SEQUENCE</scope>
    <source>
        <strain evidence="6">KOD1015</strain>
    </source>
</reference>
<dbReference type="OrthoDB" id="422206at2759"/>
<gene>
    <name evidence="6" type="ORF">BGW38_008940</name>
</gene>
<evidence type="ECO:0000256" key="4">
    <source>
        <dbReference type="ARBA" id="ARBA00023136"/>
    </source>
</evidence>
<dbReference type="GO" id="GO:0016020">
    <property type="term" value="C:membrane"/>
    <property type="evidence" value="ECO:0007669"/>
    <property type="project" value="UniProtKB-SubCell"/>
</dbReference>
<feature type="transmembrane region" description="Helical" evidence="5">
    <location>
        <begin position="27"/>
        <end position="47"/>
    </location>
</feature>
<name>A0A9P6K8V7_9FUNG</name>
<dbReference type="PANTHER" id="PTHR10924">
    <property type="entry name" value="MAJOR FACILITATOR SUPERFAMILY PROTEIN-RELATED"/>
    <property type="match status" value="1"/>
</dbReference>
<evidence type="ECO:0000256" key="5">
    <source>
        <dbReference type="SAM" id="Phobius"/>
    </source>
</evidence>
<keyword evidence="3 5" id="KW-1133">Transmembrane helix</keyword>
<feature type="transmembrane region" description="Helical" evidence="5">
    <location>
        <begin position="67"/>
        <end position="87"/>
    </location>
</feature>
<comment type="subcellular location">
    <subcellularLocation>
        <location evidence="1">Membrane</location>
        <topology evidence="1">Multi-pass membrane protein</topology>
    </subcellularLocation>
</comment>
<evidence type="ECO:0008006" key="8">
    <source>
        <dbReference type="Google" id="ProtNLM"/>
    </source>
</evidence>
<dbReference type="SUPFAM" id="SSF103473">
    <property type="entry name" value="MFS general substrate transporter"/>
    <property type="match status" value="1"/>
</dbReference>
<keyword evidence="7" id="KW-1185">Reference proteome</keyword>
<organism evidence="6 7">
    <name type="scientific">Lunasporangiospora selenospora</name>
    <dbReference type="NCBI Taxonomy" id="979761"/>
    <lineage>
        <taxon>Eukaryota</taxon>
        <taxon>Fungi</taxon>
        <taxon>Fungi incertae sedis</taxon>
        <taxon>Mucoromycota</taxon>
        <taxon>Mortierellomycotina</taxon>
        <taxon>Mortierellomycetes</taxon>
        <taxon>Mortierellales</taxon>
        <taxon>Mortierellaceae</taxon>
        <taxon>Lunasporangiospora</taxon>
    </lineage>
</organism>
<dbReference type="AlphaFoldDB" id="A0A9P6K8V7"/>
<sequence>MSSIQNINSSHGNGNEAIVYKTYKVRYLGLFTIVFLNIASGFIWLTYSSVTEAAQAYLNCTSTFINLTSMLYFVAFVIMAPLAGWMFEAQGIRRSLLFGSLLQLIGAWLRYFSNWVESTPEHPGGRLALTMIGHIIAALSQPFFLSLPAKFAATWFSDKSRTTA</sequence>
<evidence type="ECO:0000313" key="6">
    <source>
        <dbReference type="EMBL" id="KAF9563548.1"/>
    </source>
</evidence>